<organism evidence="1 2">
    <name type="scientific">Nadsonia fulvescens var. elongata DSM 6958</name>
    <dbReference type="NCBI Taxonomy" id="857566"/>
    <lineage>
        <taxon>Eukaryota</taxon>
        <taxon>Fungi</taxon>
        <taxon>Dikarya</taxon>
        <taxon>Ascomycota</taxon>
        <taxon>Saccharomycotina</taxon>
        <taxon>Dipodascomycetes</taxon>
        <taxon>Dipodascales</taxon>
        <taxon>Dipodascales incertae sedis</taxon>
        <taxon>Nadsonia</taxon>
    </lineage>
</organism>
<protein>
    <submittedName>
        <fullName evidence="1">Uncharacterized protein</fullName>
    </submittedName>
</protein>
<keyword evidence="2" id="KW-1185">Reference proteome</keyword>
<dbReference type="AlphaFoldDB" id="A0A1E3PLH6"/>
<evidence type="ECO:0000313" key="1">
    <source>
        <dbReference type="EMBL" id="ODQ66291.1"/>
    </source>
</evidence>
<sequence>MNPHTMLNTKSTPDQVRQLISGKDGSLARDAVMINVNISALLNESGIEDWSPENQGTVVEIYGDWDSSKQEISAFWARPIDNAVVYNKQLFDVIMLRTLLAKDIQDKSSLSASHGR</sequence>
<gene>
    <name evidence="1" type="ORF">NADFUDRAFT_45796</name>
</gene>
<name>A0A1E3PLH6_9ASCO</name>
<dbReference type="EMBL" id="KV454408">
    <property type="protein sequence ID" value="ODQ66291.1"/>
    <property type="molecule type" value="Genomic_DNA"/>
</dbReference>
<evidence type="ECO:0000313" key="2">
    <source>
        <dbReference type="Proteomes" id="UP000095009"/>
    </source>
</evidence>
<accession>A0A1E3PLH6</accession>
<dbReference type="Proteomes" id="UP000095009">
    <property type="component" value="Unassembled WGS sequence"/>
</dbReference>
<proteinExistence type="predicted"/>
<reference evidence="1 2" key="1">
    <citation type="journal article" date="2016" name="Proc. Natl. Acad. Sci. U.S.A.">
        <title>Comparative genomics of biotechnologically important yeasts.</title>
        <authorList>
            <person name="Riley R."/>
            <person name="Haridas S."/>
            <person name="Wolfe K.H."/>
            <person name="Lopes M.R."/>
            <person name="Hittinger C.T."/>
            <person name="Goeker M."/>
            <person name="Salamov A.A."/>
            <person name="Wisecaver J.H."/>
            <person name="Long T.M."/>
            <person name="Calvey C.H."/>
            <person name="Aerts A.L."/>
            <person name="Barry K.W."/>
            <person name="Choi C."/>
            <person name="Clum A."/>
            <person name="Coughlan A.Y."/>
            <person name="Deshpande S."/>
            <person name="Douglass A.P."/>
            <person name="Hanson S.J."/>
            <person name="Klenk H.-P."/>
            <person name="LaButti K.M."/>
            <person name="Lapidus A."/>
            <person name="Lindquist E.A."/>
            <person name="Lipzen A.M."/>
            <person name="Meier-Kolthoff J.P."/>
            <person name="Ohm R.A."/>
            <person name="Otillar R.P."/>
            <person name="Pangilinan J.L."/>
            <person name="Peng Y."/>
            <person name="Rokas A."/>
            <person name="Rosa C.A."/>
            <person name="Scheuner C."/>
            <person name="Sibirny A.A."/>
            <person name="Slot J.C."/>
            <person name="Stielow J.B."/>
            <person name="Sun H."/>
            <person name="Kurtzman C.P."/>
            <person name="Blackwell M."/>
            <person name="Grigoriev I.V."/>
            <person name="Jeffries T.W."/>
        </authorList>
    </citation>
    <scope>NUCLEOTIDE SEQUENCE [LARGE SCALE GENOMIC DNA]</scope>
    <source>
        <strain evidence="1 2">DSM 6958</strain>
    </source>
</reference>